<protein>
    <submittedName>
        <fullName evidence="1">Uncharacterized protein</fullName>
    </submittedName>
</protein>
<dbReference type="EMBL" id="JALBCA010000022">
    <property type="protein sequence ID" value="KAI2389697.1"/>
    <property type="molecule type" value="Genomic_DNA"/>
</dbReference>
<accession>A0ACB8V094</accession>
<organism evidence="1">
    <name type="scientific">Ophidiomyces ophidiicola</name>
    <dbReference type="NCBI Taxonomy" id="1387563"/>
    <lineage>
        <taxon>Eukaryota</taxon>
        <taxon>Fungi</taxon>
        <taxon>Dikarya</taxon>
        <taxon>Ascomycota</taxon>
        <taxon>Pezizomycotina</taxon>
        <taxon>Eurotiomycetes</taxon>
        <taxon>Eurotiomycetidae</taxon>
        <taxon>Onygenales</taxon>
        <taxon>Onygenaceae</taxon>
        <taxon>Ophidiomyces</taxon>
    </lineage>
</organism>
<evidence type="ECO:0000313" key="1">
    <source>
        <dbReference type="EMBL" id="KAI2389697.1"/>
    </source>
</evidence>
<reference evidence="1" key="1">
    <citation type="journal article" date="2022" name="bioRxiv">
        <title>Population genetic analysis of Ophidiomyces ophidiicola, the causative agent of snake fungal disease, indicates recent introductions to the USA.</title>
        <authorList>
            <person name="Ladner J.T."/>
            <person name="Palmer J.M."/>
            <person name="Ettinger C.L."/>
            <person name="Stajich J.E."/>
            <person name="Farrell T.M."/>
            <person name="Glorioso B.M."/>
            <person name="Lawson B."/>
            <person name="Price S.J."/>
            <person name="Stengle A.G."/>
            <person name="Grear D.A."/>
            <person name="Lorch J.M."/>
        </authorList>
    </citation>
    <scope>NUCLEOTIDE SEQUENCE</scope>
    <source>
        <strain evidence="1">NWHC 24266-5</strain>
    </source>
</reference>
<name>A0ACB8V094_9EURO</name>
<gene>
    <name evidence="1" type="ORF">LOY88_001971</name>
</gene>
<comment type="caution">
    <text evidence="1">The sequence shown here is derived from an EMBL/GenBank/DDBJ whole genome shotgun (WGS) entry which is preliminary data.</text>
</comment>
<sequence length="623" mass="68868">MISDAFSYQGTESDTPQRVLVESHDDKGHLLLLSRIKALGLPMNGTLAFLHNWTYITQSPEVHFDQLISHGPYAGTLQAFTTGMRLRTRYSHLLSLKKRIRFWASDCKRVIDSARYFASGMFGWNWETGNLADLEIIPETADRAADTLTPGDTCINYLDDPEHGHDKGINMLARFQEAYIPPISIRIMKDNPNIKFTNSEVYSMHEMCGFETMTRGSSPWCDVFTREDWDHFEYARDLLHYYRAGPGNPYAAAMGWLWLNKTAELLLQSSNTGNMFLSFVHDGDIAPMLAALEIFNDAEPLPTTHIAWNRKWKTSQVMPMGGRIIFERLRCRVEESKRTASSDDSTSSFLRININDGIVPLPGCRSGPGASCSLAEFGERVRVRGKQVGEFESLHLGQGIFDSLTFVRCLTARAIHPRAKAPLGRMHHEQMVMVSTVLYMLSPAEKEWFDVNCIPASNGQELGQGGGEHDNGDGTNNNSLLVGDLPDVTDPNTNVFDLAFSAALRQRRGQEAPAASSSNPNNHGEARPMQGSGIPTRTWPSQLQPTPVPALIPLPDLGPRTPAVDRILSNRIQQLSVAEAGANTGTVPTMPAMASTLPDPGMATTITTHPTDPTGDDNTQPSR</sequence>
<proteinExistence type="predicted"/>